<dbReference type="Proteomes" id="UP000246702">
    <property type="component" value="Unassembled WGS sequence"/>
</dbReference>
<sequence length="182" mass="20181">MDWSIYGFVLFPSISSLGTPNPDVRLSMLIFEIRCSEPCSDDKLSGSSDTTKDRIIITELPRRPMPDCKLSKRPTCQESCDLSYSSPVGFPETEAHSLGPSVSPHTKKPLWLIPVGGRSPPPYLTVRGGFILGWTVNCFLKSLLPRSTCVCCHFLDLLFAAVQQPRPAYLSLGQAYQFSDNH</sequence>
<dbReference type="AlphaFoldDB" id="A0A317W369"/>
<comment type="caution">
    <text evidence="1">The sequence shown here is derived from an EMBL/GenBank/DDBJ whole genome shotgun (WGS) entry which is preliminary data.</text>
</comment>
<dbReference type="EMBL" id="MSFK01000021">
    <property type="protein sequence ID" value="PWY80953.1"/>
    <property type="molecule type" value="Genomic_DNA"/>
</dbReference>
<protein>
    <submittedName>
        <fullName evidence="1">Uncharacterized protein</fullName>
    </submittedName>
</protein>
<reference evidence="1 2" key="1">
    <citation type="submission" date="2016-12" db="EMBL/GenBank/DDBJ databases">
        <title>The genomes of Aspergillus section Nigri reveals drivers in fungal speciation.</title>
        <authorList>
            <consortium name="DOE Joint Genome Institute"/>
            <person name="Vesth T.C."/>
            <person name="Nybo J."/>
            <person name="Theobald S."/>
            <person name="Brandl J."/>
            <person name="Frisvad J.C."/>
            <person name="Nielsen K.F."/>
            <person name="Lyhne E.K."/>
            <person name="Kogle M.E."/>
            <person name="Kuo A."/>
            <person name="Riley R."/>
            <person name="Clum A."/>
            <person name="Nolan M."/>
            <person name="Lipzen A."/>
            <person name="Salamov A."/>
            <person name="Henrissat B."/>
            <person name="Wiebenga A."/>
            <person name="De Vries R.P."/>
            <person name="Grigoriev I.V."/>
            <person name="Mortensen U.H."/>
            <person name="Andersen M.R."/>
            <person name="Baker S.E."/>
        </authorList>
    </citation>
    <scope>NUCLEOTIDE SEQUENCE [LARGE SCALE GENOMIC DNA]</scope>
    <source>
        <strain evidence="1 2">CBS 115572</strain>
    </source>
</reference>
<dbReference type="GeneID" id="37107964"/>
<name>A0A317W369_9EURO</name>
<keyword evidence="2" id="KW-1185">Reference proteome</keyword>
<evidence type="ECO:0000313" key="1">
    <source>
        <dbReference type="EMBL" id="PWY80953.1"/>
    </source>
</evidence>
<organism evidence="1 2">
    <name type="scientific">Aspergillus sclerotioniger CBS 115572</name>
    <dbReference type="NCBI Taxonomy" id="1450535"/>
    <lineage>
        <taxon>Eukaryota</taxon>
        <taxon>Fungi</taxon>
        <taxon>Dikarya</taxon>
        <taxon>Ascomycota</taxon>
        <taxon>Pezizomycotina</taxon>
        <taxon>Eurotiomycetes</taxon>
        <taxon>Eurotiomycetidae</taxon>
        <taxon>Eurotiales</taxon>
        <taxon>Aspergillaceae</taxon>
        <taxon>Aspergillus</taxon>
        <taxon>Aspergillus subgen. Circumdati</taxon>
    </lineage>
</organism>
<proteinExistence type="predicted"/>
<evidence type="ECO:0000313" key="2">
    <source>
        <dbReference type="Proteomes" id="UP000246702"/>
    </source>
</evidence>
<dbReference type="RefSeq" id="XP_025465555.1">
    <property type="nucleotide sequence ID" value="XM_025605821.1"/>
</dbReference>
<accession>A0A317W369</accession>
<gene>
    <name evidence="1" type="ORF">BO94DRAFT_153553</name>
</gene>